<dbReference type="Proteomes" id="UP001605036">
    <property type="component" value="Unassembled WGS sequence"/>
</dbReference>
<evidence type="ECO:0000313" key="4">
    <source>
        <dbReference type="Proteomes" id="UP001605036"/>
    </source>
</evidence>
<dbReference type="PANTHER" id="PTHR34671">
    <property type="entry name" value="EM-LIKE PROTEIN GEA1"/>
    <property type="match status" value="1"/>
</dbReference>
<dbReference type="InterPro" id="IPR000389">
    <property type="entry name" value="Small_hydrophilic_seed_prot"/>
</dbReference>
<keyword evidence="4" id="KW-1185">Reference proteome</keyword>
<dbReference type="EMBL" id="JBHFFA010000007">
    <property type="protein sequence ID" value="KAL2614058.1"/>
    <property type="molecule type" value="Genomic_DNA"/>
</dbReference>
<dbReference type="AlphaFoldDB" id="A0ABD1XZJ9"/>
<name>A0ABD1XZJ9_9MARC</name>
<dbReference type="InterPro" id="IPR038956">
    <property type="entry name" value="LEA_5"/>
</dbReference>
<proteinExistence type="inferred from homology"/>
<gene>
    <name evidence="3" type="ORF">R1flu_025750</name>
</gene>
<dbReference type="PROSITE" id="PS00431">
    <property type="entry name" value="SMALL_HYDR_PLANT_SEED"/>
    <property type="match status" value="1"/>
</dbReference>
<evidence type="ECO:0000256" key="1">
    <source>
        <dbReference type="ARBA" id="ARBA00006863"/>
    </source>
</evidence>
<comment type="similarity">
    <text evidence="1">Belongs to the small hydrophilic plant seed protein family.</text>
</comment>
<organism evidence="3 4">
    <name type="scientific">Riccia fluitans</name>
    <dbReference type="NCBI Taxonomy" id="41844"/>
    <lineage>
        <taxon>Eukaryota</taxon>
        <taxon>Viridiplantae</taxon>
        <taxon>Streptophyta</taxon>
        <taxon>Embryophyta</taxon>
        <taxon>Marchantiophyta</taxon>
        <taxon>Marchantiopsida</taxon>
        <taxon>Marchantiidae</taxon>
        <taxon>Marchantiales</taxon>
        <taxon>Ricciaceae</taxon>
        <taxon>Riccia</taxon>
    </lineage>
</organism>
<feature type="compositionally biased region" description="Basic and acidic residues" evidence="2">
    <location>
        <begin position="79"/>
        <end position="88"/>
    </location>
</feature>
<sequence>MSQMTTRSKQHELDAKAAAGETVVPGGTGGKSLETQKRLAEGRSKGGQHRKEQLGSEGYSEMGKLGGLSSSGADGAQVAEERGIEVDPSKFTNTNKETTE</sequence>
<comment type="caution">
    <text evidence="3">The sequence shown here is derived from an EMBL/GenBank/DDBJ whole genome shotgun (WGS) entry which is preliminary data.</text>
</comment>
<feature type="compositionally biased region" description="Polar residues" evidence="2">
    <location>
        <begin position="90"/>
        <end position="100"/>
    </location>
</feature>
<feature type="region of interest" description="Disordered" evidence="2">
    <location>
        <begin position="1"/>
        <end position="100"/>
    </location>
</feature>
<accession>A0ABD1XZJ9</accession>
<evidence type="ECO:0000313" key="3">
    <source>
        <dbReference type="EMBL" id="KAL2614058.1"/>
    </source>
</evidence>
<dbReference type="Pfam" id="PF00477">
    <property type="entry name" value="LEA_5"/>
    <property type="match status" value="1"/>
</dbReference>
<feature type="compositionally biased region" description="Basic and acidic residues" evidence="2">
    <location>
        <begin position="34"/>
        <end position="54"/>
    </location>
</feature>
<reference evidence="3 4" key="1">
    <citation type="submission" date="2024-09" db="EMBL/GenBank/DDBJ databases">
        <title>Chromosome-scale assembly of Riccia fluitans.</title>
        <authorList>
            <person name="Paukszto L."/>
            <person name="Sawicki J."/>
            <person name="Karawczyk K."/>
            <person name="Piernik-Szablinska J."/>
            <person name="Szczecinska M."/>
            <person name="Mazdziarz M."/>
        </authorList>
    </citation>
    <scope>NUCLEOTIDE SEQUENCE [LARGE SCALE GENOMIC DNA]</scope>
    <source>
        <strain evidence="3">Rf_01</strain>
        <tissue evidence="3">Aerial parts of the thallus</tissue>
    </source>
</reference>
<dbReference type="InterPro" id="IPR022377">
    <property type="entry name" value="Sm_Hydphi_plant_seed_CS"/>
</dbReference>
<protein>
    <submittedName>
        <fullName evidence="3">Uncharacterized protein</fullName>
    </submittedName>
</protein>
<dbReference type="PANTHER" id="PTHR34671:SF19">
    <property type="entry name" value="EMBRYONIC ABUNDANT PROTEIN 1"/>
    <property type="match status" value="1"/>
</dbReference>
<evidence type="ECO:0000256" key="2">
    <source>
        <dbReference type="SAM" id="MobiDB-lite"/>
    </source>
</evidence>